<feature type="signal peptide" evidence="1">
    <location>
        <begin position="1"/>
        <end position="21"/>
    </location>
</feature>
<dbReference type="EMBL" id="FQWF01000017">
    <property type="protein sequence ID" value="SHH13516.1"/>
    <property type="molecule type" value="Genomic_DNA"/>
</dbReference>
<dbReference type="AlphaFoldDB" id="A0A1M5QHY1"/>
<gene>
    <name evidence="2" type="ORF">SAMN05444372_11718</name>
</gene>
<sequence length="181" mass="21169">MKKFIGVILILLAYSCIPFQIAPNIKGEKLVKAKKFKKNLPNFYGFIFEDTKNANEFYTFINTKYNLKHSNVASNVPIIINNNTYYLSFFEREKSTKTLNLIPIVVDVKRQSNGNDPLLEDLYTSRSGYWYLVLTVADSDIKDCLKPNYPKREEIVSHLKSLRDEYFTTSNYMEAYLKMKQ</sequence>
<accession>A0A1M5QHY1</accession>
<reference evidence="3" key="1">
    <citation type="submission" date="2016-11" db="EMBL/GenBank/DDBJ databases">
        <authorList>
            <person name="Varghese N."/>
            <person name="Submissions S."/>
        </authorList>
    </citation>
    <scope>NUCLEOTIDE SEQUENCE [LARGE SCALE GENOMIC DNA]</scope>
    <source>
        <strain evidence="3">DSM 17659</strain>
    </source>
</reference>
<dbReference type="Proteomes" id="UP000184020">
    <property type="component" value="Unassembled WGS sequence"/>
</dbReference>
<organism evidence="2 3">
    <name type="scientific">Flavobacterium micromati</name>
    <dbReference type="NCBI Taxonomy" id="229205"/>
    <lineage>
        <taxon>Bacteria</taxon>
        <taxon>Pseudomonadati</taxon>
        <taxon>Bacteroidota</taxon>
        <taxon>Flavobacteriia</taxon>
        <taxon>Flavobacteriales</taxon>
        <taxon>Flavobacteriaceae</taxon>
        <taxon>Flavobacterium</taxon>
    </lineage>
</organism>
<dbReference type="STRING" id="229205.SAMN05444372_11718"/>
<evidence type="ECO:0000313" key="2">
    <source>
        <dbReference type="EMBL" id="SHH13516.1"/>
    </source>
</evidence>
<evidence type="ECO:0000256" key="1">
    <source>
        <dbReference type="SAM" id="SignalP"/>
    </source>
</evidence>
<dbReference type="PROSITE" id="PS51257">
    <property type="entry name" value="PROKAR_LIPOPROTEIN"/>
    <property type="match status" value="1"/>
</dbReference>
<protein>
    <recommendedName>
        <fullName evidence="4">Lipoprotein</fullName>
    </recommendedName>
</protein>
<evidence type="ECO:0000313" key="3">
    <source>
        <dbReference type="Proteomes" id="UP000184020"/>
    </source>
</evidence>
<proteinExistence type="predicted"/>
<name>A0A1M5QHY1_9FLAO</name>
<dbReference type="RefSeq" id="WP_073021870.1">
    <property type="nucleotide sequence ID" value="NZ_FQWF01000017.1"/>
</dbReference>
<evidence type="ECO:0008006" key="4">
    <source>
        <dbReference type="Google" id="ProtNLM"/>
    </source>
</evidence>
<feature type="chain" id="PRO_5038773814" description="Lipoprotein" evidence="1">
    <location>
        <begin position="22"/>
        <end position="181"/>
    </location>
</feature>
<keyword evidence="3" id="KW-1185">Reference proteome</keyword>
<keyword evidence="1" id="KW-0732">Signal</keyword>
<dbReference type="OrthoDB" id="1164799at2"/>